<dbReference type="HOGENOM" id="CLU_053797_0_0_1"/>
<keyword evidence="1" id="KW-0732">Signal</keyword>
<reference evidence="2 3" key="2">
    <citation type="submission" date="2014-03" db="EMBL/GenBank/DDBJ databases">
        <title>The Genome Sequence of Anncaliia algerae insect isolate PRA339.</title>
        <authorList>
            <consortium name="The Broad Institute Genome Sequencing Platform"/>
            <consortium name="The Broad Institute Genome Sequencing Center for Infectious Disease"/>
            <person name="Cuomo C."/>
            <person name="Becnel J."/>
            <person name="Sanscrainte N."/>
            <person name="Walker B."/>
            <person name="Young S.K."/>
            <person name="Zeng Q."/>
            <person name="Gargeya S."/>
            <person name="Fitzgerald M."/>
            <person name="Haas B."/>
            <person name="Abouelleil A."/>
            <person name="Alvarado L."/>
            <person name="Arachchi H.M."/>
            <person name="Berlin A.M."/>
            <person name="Chapman S.B."/>
            <person name="Dewar J."/>
            <person name="Goldberg J."/>
            <person name="Griggs A."/>
            <person name="Gujja S."/>
            <person name="Hansen M."/>
            <person name="Howarth C."/>
            <person name="Imamovic A."/>
            <person name="Larimer J."/>
            <person name="McCowan C."/>
            <person name="Murphy C."/>
            <person name="Neiman D."/>
            <person name="Pearson M."/>
            <person name="Priest M."/>
            <person name="Roberts A."/>
            <person name="Saif S."/>
            <person name="Shea T."/>
            <person name="Sisk P."/>
            <person name="Sykes S."/>
            <person name="Wortman J."/>
            <person name="Nusbaum C."/>
            <person name="Birren B."/>
        </authorList>
    </citation>
    <scope>NUCLEOTIDE SEQUENCE [LARGE SCALE GENOMIC DNA]</scope>
    <source>
        <strain evidence="2 3">PRA339</strain>
    </source>
</reference>
<gene>
    <name evidence="2" type="ORF">H312_02788</name>
</gene>
<protein>
    <submittedName>
        <fullName evidence="2">Uncharacterized protein</fullName>
    </submittedName>
</protein>
<feature type="signal peptide" evidence="1">
    <location>
        <begin position="1"/>
        <end position="19"/>
    </location>
</feature>
<feature type="chain" id="PRO_5001576733" evidence="1">
    <location>
        <begin position="20"/>
        <end position="430"/>
    </location>
</feature>
<proteinExistence type="predicted"/>
<keyword evidence="3" id="KW-1185">Reference proteome</keyword>
<dbReference type="OrthoDB" id="10473980at2759"/>
<evidence type="ECO:0000313" key="3">
    <source>
        <dbReference type="Proteomes" id="UP000030655"/>
    </source>
</evidence>
<dbReference type="EMBL" id="KK365227">
    <property type="protein sequence ID" value="KCZ79825.1"/>
    <property type="molecule type" value="Genomic_DNA"/>
</dbReference>
<dbReference type="AlphaFoldDB" id="A0A059EY21"/>
<dbReference type="VEuPathDB" id="MicrosporidiaDB:H312_02788"/>
<reference evidence="3" key="1">
    <citation type="submission" date="2013-02" db="EMBL/GenBank/DDBJ databases">
        <authorList>
            <consortium name="The Broad Institute Genome Sequencing Platform"/>
            <person name="Cuomo C."/>
            <person name="Becnel J."/>
            <person name="Sanscrainte N."/>
            <person name="Walker B."/>
            <person name="Young S.K."/>
            <person name="Zeng Q."/>
            <person name="Gargeya S."/>
            <person name="Fitzgerald M."/>
            <person name="Haas B."/>
            <person name="Abouelleil A."/>
            <person name="Alvarado L."/>
            <person name="Arachchi H.M."/>
            <person name="Berlin A.M."/>
            <person name="Chapman S.B."/>
            <person name="Dewar J."/>
            <person name="Goldberg J."/>
            <person name="Griggs A."/>
            <person name="Gujja S."/>
            <person name="Hansen M."/>
            <person name="Howarth C."/>
            <person name="Imamovic A."/>
            <person name="Larimer J."/>
            <person name="McCowan C."/>
            <person name="Murphy C."/>
            <person name="Neiman D."/>
            <person name="Pearson M."/>
            <person name="Priest M."/>
            <person name="Roberts A."/>
            <person name="Saif S."/>
            <person name="Shea T."/>
            <person name="Sisk P."/>
            <person name="Sykes S."/>
            <person name="Wortman J."/>
            <person name="Nusbaum C."/>
            <person name="Birren B."/>
        </authorList>
    </citation>
    <scope>NUCLEOTIDE SEQUENCE [LARGE SCALE GENOMIC DNA]</scope>
    <source>
        <strain evidence="3">PRA339</strain>
    </source>
</reference>
<accession>A0A059EY21</accession>
<organism evidence="2 3">
    <name type="scientific">Anncaliia algerae PRA339</name>
    <dbReference type="NCBI Taxonomy" id="1288291"/>
    <lineage>
        <taxon>Eukaryota</taxon>
        <taxon>Fungi</taxon>
        <taxon>Fungi incertae sedis</taxon>
        <taxon>Microsporidia</taxon>
        <taxon>Tubulinosematoidea</taxon>
        <taxon>Tubulinosematidae</taxon>
        <taxon>Anncaliia</taxon>
    </lineage>
</organism>
<sequence>MKFNRFIIIASLIICSAASLDYPVPINWCLDLRLSLLEKYEKLENLLDFSRKFELLSKKQEFDANSYFKMNKKEKSKILKPMIKSAICERVNKIQEIAKTLFFEKEEYPIDDSQYTGFSFYFQCLDSAIEKYKGKIKAENIILKELHGTFTLEPPSVNDESLYFVIDINYLKIFYIYNIEIYKFVYKIGRLLFCEILIELFEVLTYNEYFSTEITQLDINFAVKVSNIDKGQFEIIIRTTLYKIYQKHSKDILFRENLGTESKRIKNPAYCHRNLMKIFKENKDLYCDTISKELLDCNNYQIIEEFLKNVSDNYSFNLDKIKYLIENFEKYGRMNDNPNSKVLRRPNKEISFKFINNCKILTEKIHRYYQEIGLNMYVLYIFLEKMIMYHESENNCEIMNNYIRLQRRFLDIHSGYFNYFTRCESIYISE</sequence>
<evidence type="ECO:0000313" key="2">
    <source>
        <dbReference type="EMBL" id="KCZ79825.1"/>
    </source>
</evidence>
<evidence type="ECO:0000256" key="1">
    <source>
        <dbReference type="SAM" id="SignalP"/>
    </source>
</evidence>
<name>A0A059EY21_9MICR</name>
<dbReference type="Proteomes" id="UP000030655">
    <property type="component" value="Unassembled WGS sequence"/>
</dbReference>